<dbReference type="Proteomes" id="UP001054252">
    <property type="component" value="Unassembled WGS sequence"/>
</dbReference>
<gene>
    <name evidence="2" type="ORF">SLEP1_g46930</name>
</gene>
<dbReference type="PANTHER" id="PTHR36617:SF5">
    <property type="entry name" value="OS05G0421675 PROTEIN"/>
    <property type="match status" value="1"/>
</dbReference>
<reference evidence="2 3" key="1">
    <citation type="journal article" date="2021" name="Commun. Biol.">
        <title>The genome of Shorea leprosula (Dipterocarpaceae) highlights the ecological relevance of drought in aseasonal tropical rainforests.</title>
        <authorList>
            <person name="Ng K.K.S."/>
            <person name="Kobayashi M.J."/>
            <person name="Fawcett J.A."/>
            <person name="Hatakeyama M."/>
            <person name="Paape T."/>
            <person name="Ng C.H."/>
            <person name="Ang C.C."/>
            <person name="Tnah L.H."/>
            <person name="Lee C.T."/>
            <person name="Nishiyama T."/>
            <person name="Sese J."/>
            <person name="O'Brien M.J."/>
            <person name="Copetti D."/>
            <person name="Mohd Noor M.I."/>
            <person name="Ong R.C."/>
            <person name="Putra M."/>
            <person name="Sireger I.Z."/>
            <person name="Indrioko S."/>
            <person name="Kosugi Y."/>
            <person name="Izuno A."/>
            <person name="Isagi Y."/>
            <person name="Lee S.L."/>
            <person name="Shimizu K.K."/>
        </authorList>
    </citation>
    <scope>NUCLEOTIDE SEQUENCE [LARGE SCALE GENOMIC DNA]</scope>
    <source>
        <strain evidence="2">214</strain>
    </source>
</reference>
<evidence type="ECO:0000313" key="2">
    <source>
        <dbReference type="EMBL" id="GKV39118.1"/>
    </source>
</evidence>
<accession>A0AAV5LPL6</accession>
<protein>
    <recommendedName>
        <fullName evidence="1">Reverse transcriptase zinc-binding domain-containing protein</fullName>
    </recommendedName>
</protein>
<dbReference type="EMBL" id="BPVZ01000132">
    <property type="protein sequence ID" value="GKV39118.1"/>
    <property type="molecule type" value="Genomic_DNA"/>
</dbReference>
<name>A0AAV5LPL6_9ROSI</name>
<proteinExistence type="predicted"/>
<comment type="caution">
    <text evidence="2">The sequence shown here is derived from an EMBL/GenBank/DDBJ whole genome shotgun (WGS) entry which is preliminary data.</text>
</comment>
<organism evidence="2 3">
    <name type="scientific">Rubroshorea leprosula</name>
    <dbReference type="NCBI Taxonomy" id="152421"/>
    <lineage>
        <taxon>Eukaryota</taxon>
        <taxon>Viridiplantae</taxon>
        <taxon>Streptophyta</taxon>
        <taxon>Embryophyta</taxon>
        <taxon>Tracheophyta</taxon>
        <taxon>Spermatophyta</taxon>
        <taxon>Magnoliopsida</taxon>
        <taxon>eudicotyledons</taxon>
        <taxon>Gunneridae</taxon>
        <taxon>Pentapetalae</taxon>
        <taxon>rosids</taxon>
        <taxon>malvids</taxon>
        <taxon>Malvales</taxon>
        <taxon>Dipterocarpaceae</taxon>
        <taxon>Rubroshorea</taxon>
    </lineage>
</organism>
<keyword evidence="3" id="KW-1185">Reference proteome</keyword>
<dbReference type="AlphaFoldDB" id="A0AAV5LPL6"/>
<feature type="domain" description="Reverse transcriptase zinc-binding" evidence="1">
    <location>
        <begin position="57"/>
        <end position="140"/>
    </location>
</feature>
<sequence>MGSWEEGRWWWRMEWRRDTIGREKDEEVRLEKVLEGVKLKEGAGDVWKWIHATDGKYGVKIAYDFLATSEGVLENQMCKLIWCRLVPSKVAFFGWRLCLDRLPTKDNLQKRGIVLQEGFLYDFCKGKVEEVNHLFCLCYNAWLACTQVLRWWGLESVFPNTVRGMADFFIGSLGRLVGKEMGSCIFLVVAWFLWYSRNVLVFRKDEGLPENLMERMQVKTFIWIKAKVNGCGFSFYEWQTYPMECAMAVKNHKRLRKQFFKACVPLR</sequence>
<evidence type="ECO:0000259" key="1">
    <source>
        <dbReference type="Pfam" id="PF13966"/>
    </source>
</evidence>
<dbReference type="PANTHER" id="PTHR36617">
    <property type="entry name" value="PROTEIN, PUTATIVE-RELATED"/>
    <property type="match status" value="1"/>
</dbReference>
<dbReference type="Pfam" id="PF13966">
    <property type="entry name" value="zf-RVT"/>
    <property type="match status" value="1"/>
</dbReference>
<evidence type="ECO:0000313" key="3">
    <source>
        <dbReference type="Proteomes" id="UP001054252"/>
    </source>
</evidence>
<dbReference type="InterPro" id="IPR026960">
    <property type="entry name" value="RVT-Znf"/>
</dbReference>